<feature type="domain" description="Leucine-binding protein" evidence="4">
    <location>
        <begin position="51"/>
        <end position="356"/>
    </location>
</feature>
<dbReference type="HOGENOM" id="CLU_027128_5_0_4"/>
<reference evidence="5 6" key="1">
    <citation type="journal article" date="2014" name="Nat. Commun.">
        <title>Physiological and genomic features of highly alkaliphilic hydrogen-utilizing Betaproteobacteria from a continental serpentinizing site.</title>
        <authorList>
            <person name="Suzuki S."/>
            <person name="Kuenen J.G."/>
            <person name="Schipper K."/>
            <person name="van der Velde S."/>
            <person name="Ishii S."/>
            <person name="Wu A."/>
            <person name="Sorokin D.Y."/>
            <person name="Tenney A."/>
            <person name="Meng X.Y."/>
            <person name="Morrill P.L."/>
            <person name="Kamagata Y."/>
            <person name="Muyzer G."/>
            <person name="Nealson K.H."/>
        </authorList>
    </citation>
    <scope>NUCLEOTIDE SEQUENCE [LARGE SCALE GENOMIC DNA]</scope>
    <source>
        <strain evidence="5 6">B1</strain>
    </source>
</reference>
<sequence length="422" mass="43465">MGILLNLYPPLYKEFCLKKIFAIAALAASLGFAAQAQTPAPAAAAAATANPVRLGVLLGFTGPIESLTPAMAASAELAIREVNASGLFLRGTRVEAVRADSTCVDAAAATAAAQRLITAERVNAIVGADCSGATTAVLQNVAVPRGVLMVSPSSTSPALTGVRDNDFFFRTAPSDARQGEVIAELLRERGITRAAMTFTNNDYGRGLSSSIRSNFERLGGRITISAAHEDGKGDYTAEVAALAAAGGEILIVAGYVDQGGRGIIRSALDSGAFSRFFLPDGMIGDSLPPAIGAGLNGSFGTKPGSESPGGTRFEALARAANIRIGPYTYESYDAAALILLAMQSANSTDSARVREHIMAVANGPGETINAGDLARGLRILAAGGRINYEGASAVRLIPPGESAGGFRLIEVRNGRMETTGFR</sequence>
<evidence type="ECO:0000256" key="3">
    <source>
        <dbReference type="SAM" id="SignalP"/>
    </source>
</evidence>
<evidence type="ECO:0000313" key="5">
    <source>
        <dbReference type="EMBL" id="BAO83791.1"/>
    </source>
</evidence>
<dbReference type="EMBL" id="AP014569">
    <property type="protein sequence ID" value="BAO83791.1"/>
    <property type="molecule type" value="Genomic_DNA"/>
</dbReference>
<dbReference type="PANTHER" id="PTHR30483:SF6">
    <property type="entry name" value="PERIPLASMIC BINDING PROTEIN OF ABC TRANSPORTER FOR NATURAL AMINO ACIDS"/>
    <property type="match status" value="1"/>
</dbReference>
<keyword evidence="6" id="KW-1185">Reference proteome</keyword>
<organism evidence="5 6">
    <name type="scientific">Serpentinimonas maccroryi</name>
    <dbReference type="NCBI Taxonomy" id="1458426"/>
    <lineage>
        <taxon>Bacteria</taxon>
        <taxon>Pseudomonadati</taxon>
        <taxon>Pseudomonadota</taxon>
        <taxon>Betaproteobacteria</taxon>
        <taxon>Burkholderiales</taxon>
        <taxon>Comamonadaceae</taxon>
        <taxon>Serpentinimonas</taxon>
    </lineage>
</organism>
<accession>A0A060NMP1</accession>
<proteinExistence type="inferred from homology"/>
<dbReference type="PANTHER" id="PTHR30483">
    <property type="entry name" value="LEUCINE-SPECIFIC-BINDING PROTEIN"/>
    <property type="match status" value="1"/>
</dbReference>
<dbReference type="Gene3D" id="3.40.50.2300">
    <property type="match status" value="2"/>
</dbReference>
<dbReference type="InterPro" id="IPR051010">
    <property type="entry name" value="BCAA_transport"/>
</dbReference>
<dbReference type="Proteomes" id="UP000066014">
    <property type="component" value="Chromosome"/>
</dbReference>
<dbReference type="SUPFAM" id="SSF53822">
    <property type="entry name" value="Periplasmic binding protein-like I"/>
    <property type="match status" value="1"/>
</dbReference>
<keyword evidence="2 3" id="KW-0732">Signal</keyword>
<protein>
    <submittedName>
        <fullName evidence="5">ABC-type branched-chain amino acid transport systems, periplasmic component</fullName>
    </submittedName>
</protein>
<evidence type="ECO:0000256" key="1">
    <source>
        <dbReference type="ARBA" id="ARBA00010062"/>
    </source>
</evidence>
<dbReference type="AlphaFoldDB" id="A0A060NMP1"/>
<dbReference type="OrthoDB" id="5289062at2"/>
<dbReference type="KEGG" id="cbab:SMCB_1563"/>
<feature type="chain" id="PRO_5001584724" evidence="3">
    <location>
        <begin position="37"/>
        <end position="422"/>
    </location>
</feature>
<evidence type="ECO:0000259" key="4">
    <source>
        <dbReference type="Pfam" id="PF13458"/>
    </source>
</evidence>
<name>A0A060NMP1_9BURK</name>
<dbReference type="InterPro" id="IPR028082">
    <property type="entry name" value="Peripla_BP_I"/>
</dbReference>
<evidence type="ECO:0000313" key="6">
    <source>
        <dbReference type="Proteomes" id="UP000066014"/>
    </source>
</evidence>
<comment type="similarity">
    <text evidence="1">Belongs to the leucine-binding protein family.</text>
</comment>
<dbReference type="CDD" id="cd06346">
    <property type="entry name" value="PBP1_ABC_ligand_binding-like"/>
    <property type="match status" value="1"/>
</dbReference>
<dbReference type="Pfam" id="PF13458">
    <property type="entry name" value="Peripla_BP_6"/>
    <property type="match status" value="1"/>
</dbReference>
<dbReference type="STRING" id="1458426.SMCB_1563"/>
<gene>
    <name evidence="5" type="ORF">SMCB_1563</name>
</gene>
<feature type="signal peptide" evidence="3">
    <location>
        <begin position="1"/>
        <end position="36"/>
    </location>
</feature>
<dbReference type="InterPro" id="IPR028081">
    <property type="entry name" value="Leu-bd"/>
</dbReference>
<evidence type="ECO:0000256" key="2">
    <source>
        <dbReference type="ARBA" id="ARBA00022729"/>
    </source>
</evidence>